<evidence type="ECO:0000256" key="7">
    <source>
        <dbReference type="ARBA" id="ARBA00023180"/>
    </source>
</evidence>
<dbReference type="PROSITE" id="PS50835">
    <property type="entry name" value="IG_LIKE"/>
    <property type="match status" value="24"/>
</dbReference>
<keyword evidence="6" id="KW-1015">Disulfide bond</keyword>
<keyword evidence="2" id="KW-0812">Transmembrane</keyword>
<protein>
    <recommendedName>
        <fullName evidence="10">Ig-like domain-containing protein</fullName>
    </recommendedName>
</protein>
<dbReference type="FunFam" id="2.60.40.10:FF:000279">
    <property type="entry name" value="Hemicentin 1"/>
    <property type="match status" value="1"/>
</dbReference>
<dbReference type="InterPro" id="IPR009138">
    <property type="entry name" value="Neural_cell_adh"/>
</dbReference>
<dbReference type="SMART" id="SM00408">
    <property type="entry name" value="IGc2"/>
    <property type="match status" value="22"/>
</dbReference>
<evidence type="ECO:0000256" key="5">
    <source>
        <dbReference type="ARBA" id="ARBA00023136"/>
    </source>
</evidence>
<evidence type="ECO:0000256" key="1">
    <source>
        <dbReference type="ARBA" id="ARBA00004167"/>
    </source>
</evidence>
<feature type="domain" description="Ig-like" evidence="10">
    <location>
        <begin position="1655"/>
        <end position="1741"/>
    </location>
</feature>
<dbReference type="FunFam" id="2.60.40.10:FF:001020">
    <property type="entry name" value="Hemicentin 1"/>
    <property type="match status" value="1"/>
</dbReference>
<dbReference type="EMBL" id="JAULJE010000022">
    <property type="protein sequence ID" value="KAK1329306.1"/>
    <property type="molecule type" value="Genomic_DNA"/>
</dbReference>
<feature type="domain" description="Ig-like" evidence="10">
    <location>
        <begin position="711"/>
        <end position="809"/>
    </location>
</feature>
<reference evidence="11" key="1">
    <citation type="submission" date="2023-06" db="EMBL/GenBank/DDBJ databases">
        <title>Reference genome for the Northern bat (Eptesicus nilssonii), a most northern bat species.</title>
        <authorList>
            <person name="Laine V.N."/>
            <person name="Pulliainen A.T."/>
            <person name="Lilley T.M."/>
        </authorList>
    </citation>
    <scope>NUCLEOTIDE SEQUENCE</scope>
    <source>
        <strain evidence="11">BLF_Eptnil</strain>
        <tissue evidence="11">Kidney</tissue>
    </source>
</reference>
<feature type="domain" description="Ig-like" evidence="10">
    <location>
        <begin position="1001"/>
        <end position="1120"/>
    </location>
</feature>
<proteinExistence type="predicted"/>
<dbReference type="GO" id="GO:0030424">
    <property type="term" value="C:axon"/>
    <property type="evidence" value="ECO:0007669"/>
    <property type="project" value="TreeGrafter"/>
</dbReference>
<feature type="domain" description="Ig-like" evidence="10">
    <location>
        <begin position="1564"/>
        <end position="1650"/>
    </location>
</feature>
<dbReference type="CDD" id="cd00096">
    <property type="entry name" value="Ig"/>
    <property type="match status" value="3"/>
</dbReference>
<comment type="caution">
    <text evidence="11">The sequence shown here is derived from an EMBL/GenBank/DDBJ whole genome shotgun (WGS) entry which is preliminary data.</text>
</comment>
<keyword evidence="7" id="KW-0325">Glycoprotein</keyword>
<dbReference type="InterPro" id="IPR013098">
    <property type="entry name" value="Ig_I-set"/>
</dbReference>
<name>A0AA40HDL3_CNENI</name>
<evidence type="ECO:0000313" key="12">
    <source>
        <dbReference type="Proteomes" id="UP001177744"/>
    </source>
</evidence>
<dbReference type="FunFam" id="2.60.40.10:FF:000708">
    <property type="entry name" value="Hemicentin 1"/>
    <property type="match status" value="1"/>
</dbReference>
<feature type="domain" description="Ig-like" evidence="10">
    <location>
        <begin position="2064"/>
        <end position="2150"/>
    </location>
</feature>
<keyword evidence="4" id="KW-1133">Transmembrane helix</keyword>
<dbReference type="PANTHER" id="PTHR10075">
    <property type="entry name" value="BASIGIN RELATED"/>
    <property type="match status" value="1"/>
</dbReference>
<keyword evidence="12" id="KW-1185">Reference proteome</keyword>
<dbReference type="InterPro" id="IPR007110">
    <property type="entry name" value="Ig-like_dom"/>
</dbReference>
<dbReference type="InterPro" id="IPR013783">
    <property type="entry name" value="Ig-like_fold"/>
</dbReference>
<accession>A0AA40HDL3</accession>
<dbReference type="Gene3D" id="2.60.40.10">
    <property type="entry name" value="Immunoglobulins"/>
    <property type="match status" value="24"/>
</dbReference>
<dbReference type="InterPro" id="IPR036179">
    <property type="entry name" value="Ig-like_dom_sf"/>
</dbReference>
<dbReference type="GO" id="GO:0098632">
    <property type="term" value="F:cell-cell adhesion mediator activity"/>
    <property type="evidence" value="ECO:0007669"/>
    <property type="project" value="TreeGrafter"/>
</dbReference>
<dbReference type="FunFam" id="2.60.40.10:FF:000699">
    <property type="entry name" value="Hemicentin 1"/>
    <property type="match status" value="1"/>
</dbReference>
<feature type="domain" description="Ig-like" evidence="10">
    <location>
        <begin position="601"/>
        <end position="708"/>
    </location>
</feature>
<feature type="domain" description="Ig-like" evidence="10">
    <location>
        <begin position="2243"/>
        <end position="2330"/>
    </location>
</feature>
<organism evidence="11 12">
    <name type="scientific">Cnephaeus nilssonii</name>
    <name type="common">Northern bat</name>
    <name type="synonym">Eptesicus nilssonii</name>
    <dbReference type="NCBI Taxonomy" id="3371016"/>
    <lineage>
        <taxon>Eukaryota</taxon>
        <taxon>Metazoa</taxon>
        <taxon>Chordata</taxon>
        <taxon>Craniata</taxon>
        <taxon>Vertebrata</taxon>
        <taxon>Euteleostomi</taxon>
        <taxon>Mammalia</taxon>
        <taxon>Eutheria</taxon>
        <taxon>Laurasiatheria</taxon>
        <taxon>Chiroptera</taxon>
        <taxon>Yangochiroptera</taxon>
        <taxon>Vespertilionidae</taxon>
        <taxon>Cnephaeus</taxon>
    </lineage>
</organism>
<dbReference type="GO" id="GO:0007156">
    <property type="term" value="P:homophilic cell adhesion via plasma membrane adhesion molecules"/>
    <property type="evidence" value="ECO:0007669"/>
    <property type="project" value="TreeGrafter"/>
</dbReference>
<dbReference type="FunFam" id="2.60.40.10:FF:001313">
    <property type="entry name" value="Hemicentin 1"/>
    <property type="match status" value="1"/>
</dbReference>
<keyword evidence="5" id="KW-0472">Membrane</keyword>
<feature type="domain" description="Ig-like" evidence="10">
    <location>
        <begin position="250"/>
        <end position="339"/>
    </location>
</feature>
<dbReference type="SMART" id="SM00409">
    <property type="entry name" value="IG"/>
    <property type="match status" value="21"/>
</dbReference>
<feature type="domain" description="Ig-like" evidence="10">
    <location>
        <begin position="1169"/>
        <end position="1259"/>
    </location>
</feature>
<feature type="domain" description="Ig-like" evidence="10">
    <location>
        <begin position="813"/>
        <end position="904"/>
    </location>
</feature>
<dbReference type="FunFam" id="2.60.40.10:FF:000594">
    <property type="entry name" value="Hemicentin 1"/>
    <property type="match status" value="1"/>
</dbReference>
<feature type="domain" description="Ig-like" evidence="10">
    <location>
        <begin position="1974"/>
        <end position="2059"/>
    </location>
</feature>
<feature type="domain" description="Ig-like" evidence="10">
    <location>
        <begin position="908"/>
        <end position="996"/>
    </location>
</feature>
<feature type="domain" description="Ig-like" evidence="10">
    <location>
        <begin position="1358"/>
        <end position="1440"/>
    </location>
</feature>
<evidence type="ECO:0000256" key="8">
    <source>
        <dbReference type="ARBA" id="ARBA00023319"/>
    </source>
</evidence>
<feature type="domain" description="Ig-like" evidence="10">
    <location>
        <begin position="1451"/>
        <end position="1559"/>
    </location>
</feature>
<dbReference type="InterPro" id="IPR003599">
    <property type="entry name" value="Ig_sub"/>
</dbReference>
<gene>
    <name evidence="11" type="ORF">QTO34_011487</name>
</gene>
<feature type="domain" description="Ig-like" evidence="10">
    <location>
        <begin position="1264"/>
        <end position="1353"/>
    </location>
</feature>
<dbReference type="PANTHER" id="PTHR10075:SF100">
    <property type="entry name" value="FASCICLIN-2"/>
    <property type="match status" value="1"/>
</dbReference>
<evidence type="ECO:0000256" key="3">
    <source>
        <dbReference type="ARBA" id="ARBA00022729"/>
    </source>
</evidence>
<dbReference type="FunFam" id="2.60.40.10:FF:001527">
    <property type="entry name" value="Hemicentin 1"/>
    <property type="match status" value="1"/>
</dbReference>
<dbReference type="GO" id="GO:0070593">
    <property type="term" value="P:dendrite self-avoidance"/>
    <property type="evidence" value="ECO:0007669"/>
    <property type="project" value="TreeGrafter"/>
</dbReference>
<dbReference type="Pfam" id="PF07679">
    <property type="entry name" value="I-set"/>
    <property type="match status" value="13"/>
</dbReference>
<dbReference type="SUPFAM" id="SSF48726">
    <property type="entry name" value="Immunoglobulin"/>
    <property type="match status" value="24"/>
</dbReference>
<evidence type="ECO:0000259" key="10">
    <source>
        <dbReference type="PROSITE" id="PS50835"/>
    </source>
</evidence>
<dbReference type="FunFam" id="2.60.40.10:FF:000750">
    <property type="entry name" value="Hemicentin 1"/>
    <property type="match status" value="1"/>
</dbReference>
<keyword evidence="3" id="KW-0732">Signal</keyword>
<dbReference type="PRINTS" id="PR01838">
    <property type="entry name" value="NCAMFAMILY"/>
</dbReference>
<dbReference type="InterPro" id="IPR013106">
    <property type="entry name" value="Ig_V-set"/>
</dbReference>
<feature type="domain" description="Ig-like" evidence="10">
    <location>
        <begin position="1877"/>
        <end position="1965"/>
    </location>
</feature>
<feature type="domain" description="Ig-like" evidence="10">
    <location>
        <begin position="1809"/>
        <end position="1846"/>
    </location>
</feature>
<dbReference type="FunFam" id="2.60.40.10:FF:000186">
    <property type="entry name" value="Hemicentin 1"/>
    <property type="match status" value="4"/>
</dbReference>
<dbReference type="Proteomes" id="UP001177744">
    <property type="component" value="Unassembled WGS sequence"/>
</dbReference>
<feature type="domain" description="Ig-like" evidence="10">
    <location>
        <begin position="2155"/>
        <end position="2228"/>
    </location>
</feature>
<dbReference type="FunFam" id="2.60.40.10:FF:000973">
    <property type="entry name" value="Hemicentin 1"/>
    <property type="match status" value="1"/>
</dbReference>
<dbReference type="FunFam" id="2.60.40.10:FF:000824">
    <property type="entry name" value="Hemicentin 1"/>
    <property type="match status" value="1"/>
</dbReference>
<dbReference type="FunFam" id="2.60.40.10:FF:000675">
    <property type="entry name" value="Hemicentin 1"/>
    <property type="match status" value="1"/>
</dbReference>
<dbReference type="FunFam" id="2.60.40.10:FF:000130">
    <property type="entry name" value="Hemicentin 1"/>
    <property type="match status" value="4"/>
</dbReference>
<evidence type="ECO:0000256" key="2">
    <source>
        <dbReference type="ARBA" id="ARBA00022692"/>
    </source>
</evidence>
<dbReference type="GO" id="GO:0005886">
    <property type="term" value="C:plasma membrane"/>
    <property type="evidence" value="ECO:0007669"/>
    <property type="project" value="TreeGrafter"/>
</dbReference>
<evidence type="ECO:0000313" key="11">
    <source>
        <dbReference type="EMBL" id="KAK1329306.1"/>
    </source>
</evidence>
<feature type="domain" description="Ig-like" evidence="10">
    <location>
        <begin position="423"/>
        <end position="494"/>
    </location>
</feature>
<comment type="subcellular location">
    <subcellularLocation>
        <location evidence="1">Membrane</location>
        <topology evidence="1">Single-pass membrane protein</topology>
    </subcellularLocation>
</comment>
<dbReference type="SMART" id="SM00406">
    <property type="entry name" value="IGv"/>
    <property type="match status" value="6"/>
</dbReference>
<sequence length="2408" mass="260732">MWHNSSFSHQQAGEGGYVRMIVILHLKRTSRVIQCIYILMINNDKPWAVLLDPEGNPIFHLVPPNIMGEEQNVSVLVGQAVELLCQSDAIPAPTLTWLKDGRPLLKKPGLRISENGSVLKIEDAQVQDTGRYTCEATNVAGKTEKNYNVNIWVPPNIYGSDERAQLTVIEGNLISLLCESSGIPPPHLIWKKEGSLVLADSTERVRTLSGGRQLQITMAEKSDAGLFTCVASNIAGTTQKDYNLQVYIRPTISNSGSHPTEITVTRGKSVSLECEVQGIPQPTVTWMKDGRTLTKERGMEILDEGRILQLKNIHVSDTGRYVCVAINVAGMTDRKYDLSVHRLAHGTGKPRMVAAQPPRATQDSAPPSIIGNHGTPENISVVEKNSVSLTCEASGIPLPSITWLKDGWPISLSSSVRILSVPPHIVGENTLEDVKVKEKQSVTLTCEVTGNPVPEITWHKDGQLLQEDDTHHTMSGGRFLQITNAQVSHTGRYTLSPTIAGVDSDGSPEDVIVILNSPTSLVCEAYSYPPATITWFKDGTPLESNRNIRILPGSLMFHDFSGGRTLQILNAQEDNAGRYSCVATNEAGEMIKHYEVKVYIPPIINKGDLLGPGLSPKEVKIKVNTTLTLECEAYAIPSASLSWYKDGQASHKIFHLLMPLKSDDHVNIAANGHTLQIKKAQISDTGRYTCVASNIAGEDELDFDVNIQVPPSFQKLWEMGNMLDTGRSGEAKDVIINNPISLYCETNAAPPPTLTWYKDGRPLASSDRVLILPGGRVLQIPRAKVEDAGRYTCVAVNEAGEDSLQYDVRVLLPPVIKEANSDVPEEVTVLVSKSVLMECLSGGSPVPRNSWQKDGQPLLEDEHHKFLSNGRILQILNTQITDIGRYVCIAENTAGSAKKYFNLNVHVPPSVIGPNPENLTVVVNNFISLTCEVSGFPPPDLSWLKNEQPIKPNTNALIVPGGRTLQIIRAKESDGGQYTCIAINQAGESKKKVSLTVYVPPSIKDHGGDSLSVVNVREGTSVSLECESNAVPPPVVTWYKNGRMITESTHVEVLAGGQMLHIRKAEVHLLFLFACPDSLVGFGREQRELHVPFTTVSDTGQYVCRAINVAGRDDKNFHLNVYVPPSIEGPEREVVVETISNPVTLTCDATGIPPPTIAWMKNLKPIVPPSVAGAEIPSEVSVLIGENVELVCNANGIPTPVIQWLRDGTPITSSGTERIRVTAHGSTLTIHGALPSDVGKYTCVATNPAGEEDRIFNLNVYVPPAIRGNEEEAEKLTALVDTSINIECRATGTPPPQINWLKNGLPVPLSSHIRLLSGGQVIRIVRAQVSDVAVYTCVASNRAGVDNKHYSLQVFVPPNLDNAMGTEEITVVKGSSTSMTCLTDGTPTPRMSWLRDGQPLGLDDHLTVSTQGMVLQLIKAETEDSGRYTCIASNEAGEVSKHFILKVLEPPHINGSEEPTEISVVVNNPLELTCIASGIPAPKITWMKDGRPLPQTDQVQTLGGGEVLRISSSQATPRVRILSGGRYLQVNNADPGDTANYTCAASNIAGKTTRDFILTVNVPPNIRSGPQSLVIHLNKSTVLECFAEGVPTPRITWRKDGAVLSGNHARYSILENGFLHIQAAHVSDAGRYLCMATNVAGTDRRRIDLQVHVPPSIALGPTNITVTVNVQTTLACEATGIPKPSISWRKNGHFLNVDQNQNSYRLLSSGSLVIISPSVEDTATYECTVTNDAGEDRRTVDLMVQGRAGFMRGVKVTLTSFILPAFSSHLPFPFRVEIEKMSDNTGNLEALETWRFPFLCVIVVVLVPPSIADEPTDFLVTTHTPTIITCTASGVPFPSIHWTKNGIRLLPRGDGYRIQSSGKIEFPDRTLVDGEPPAIHPQPSELDVILNNPILLPCEATGTPSPFITWQKEGINVITSGNGHAVLPGGGLQISRAVREDAGSYMCVAQNPAGTALGKIKLNVQGTQITNLSSVISLHPKEYIIAVDKPVTLPCEVDGLPPPAITWHKGGHAIVESVRQRTLSSGALQIAFAQPEDAGQYTCMAANVAGSSSSSTKLTVHVPPKIRSTEVYYTVSENSQAVFPCVADGIPTPAIHWKKDNVLLANLLGKYTVEPYGELILENVVLEDAGTYTCVANNAAGEDTHTVSLTVHVLPTFTELPGEVSLNKGEQLRLSCKATGIPLPKLTWTFNNNIIPAHFDSVNGHSELVIERVSKEDSGTYVCTAENSIGFVKAVGFVYVKEPPVFKGDYPANWIEPLGGNAILNCEVRGDPAPTIQWSRKGVDIESNHRIRQLGNGSLAIYGTVNDDAGDYTCVAANEAGVVERSMSLTLQSPPVITLEPIATIINVGGKVILNCQATGEPHPAIIGLVKGTLSPGMTELMCCPTTRYISLLLRKKIHLNMNVLLEI</sequence>
<evidence type="ECO:0000256" key="6">
    <source>
        <dbReference type="ARBA" id="ARBA00023157"/>
    </source>
</evidence>
<dbReference type="FunFam" id="2.60.40.10:FF:000847">
    <property type="entry name" value="Hemicentin 1"/>
    <property type="match status" value="1"/>
</dbReference>
<evidence type="ECO:0000256" key="9">
    <source>
        <dbReference type="SAM" id="MobiDB-lite"/>
    </source>
</evidence>
<dbReference type="FunFam" id="2.60.40.10:FF:000285">
    <property type="entry name" value="Hemicentin 1"/>
    <property type="match status" value="1"/>
</dbReference>
<dbReference type="GO" id="GO:0007411">
    <property type="term" value="P:axon guidance"/>
    <property type="evidence" value="ECO:0007669"/>
    <property type="project" value="TreeGrafter"/>
</dbReference>
<feature type="domain" description="Ig-like" evidence="10">
    <location>
        <begin position="155"/>
        <end position="245"/>
    </location>
</feature>
<feature type="domain" description="Ig-like" evidence="10">
    <location>
        <begin position="1125"/>
        <end position="1162"/>
    </location>
</feature>
<dbReference type="InterPro" id="IPR003598">
    <property type="entry name" value="Ig_sub2"/>
</dbReference>
<feature type="domain" description="Ig-like" evidence="10">
    <location>
        <begin position="367"/>
        <end position="407"/>
    </location>
</feature>
<feature type="region of interest" description="Disordered" evidence="9">
    <location>
        <begin position="348"/>
        <end position="375"/>
    </location>
</feature>
<feature type="domain" description="Ig-like" evidence="10">
    <location>
        <begin position="497"/>
        <end position="597"/>
    </location>
</feature>
<feature type="domain" description="Ig-like" evidence="10">
    <location>
        <begin position="64"/>
        <end position="150"/>
    </location>
</feature>
<evidence type="ECO:0000256" key="4">
    <source>
        <dbReference type="ARBA" id="ARBA00022989"/>
    </source>
</evidence>
<dbReference type="Pfam" id="PF13927">
    <property type="entry name" value="Ig_3"/>
    <property type="match status" value="9"/>
</dbReference>
<keyword evidence="8" id="KW-0393">Immunoglobulin domain</keyword>